<feature type="repeat" description="ANK" evidence="3">
    <location>
        <begin position="121"/>
        <end position="153"/>
    </location>
</feature>
<accession>A0A8B8EDR5</accession>
<feature type="repeat" description="ANK" evidence="3">
    <location>
        <begin position="187"/>
        <end position="219"/>
    </location>
</feature>
<dbReference type="AlphaFoldDB" id="A0A8B8EDR5"/>
<evidence type="ECO:0000259" key="4">
    <source>
        <dbReference type="PROSITE" id="PS50225"/>
    </source>
</evidence>
<dbReference type="KEGG" id="cvn:111134232"/>
<feature type="domain" description="SOCS box" evidence="4">
    <location>
        <begin position="354"/>
        <end position="393"/>
    </location>
</feature>
<evidence type="ECO:0000313" key="5">
    <source>
        <dbReference type="Proteomes" id="UP000694844"/>
    </source>
</evidence>
<dbReference type="Gene3D" id="1.25.40.20">
    <property type="entry name" value="Ankyrin repeat-containing domain"/>
    <property type="match status" value="2"/>
</dbReference>
<gene>
    <name evidence="6" type="primary">LOC111134232</name>
</gene>
<dbReference type="Proteomes" id="UP000694844">
    <property type="component" value="Chromosome 5"/>
</dbReference>
<dbReference type="PROSITE" id="PS50225">
    <property type="entry name" value="SOCS"/>
    <property type="match status" value="1"/>
</dbReference>
<dbReference type="RefSeq" id="XP_022338807.1">
    <property type="nucleotide sequence ID" value="XM_022483099.1"/>
</dbReference>
<keyword evidence="5" id="KW-1185">Reference proteome</keyword>
<dbReference type="Pfam" id="PF12796">
    <property type="entry name" value="Ank_2"/>
    <property type="match status" value="1"/>
</dbReference>
<evidence type="ECO:0000256" key="3">
    <source>
        <dbReference type="PROSITE-ProRule" id="PRU00023"/>
    </source>
</evidence>
<protein>
    <submittedName>
        <fullName evidence="6">Ankyrin repeat and protein kinase domain-containing protein 1-like</fullName>
    </submittedName>
</protein>
<evidence type="ECO:0000313" key="6">
    <source>
        <dbReference type="RefSeq" id="XP_022338807.1"/>
    </source>
</evidence>
<name>A0A8B8EDR5_CRAVI</name>
<proteinExistence type="predicted"/>
<dbReference type="Pfam" id="PF07525">
    <property type="entry name" value="SOCS_box"/>
    <property type="match status" value="1"/>
</dbReference>
<dbReference type="PROSITE" id="PS50297">
    <property type="entry name" value="ANK_REP_REGION"/>
    <property type="match status" value="3"/>
</dbReference>
<reference evidence="6" key="1">
    <citation type="submission" date="2025-08" db="UniProtKB">
        <authorList>
            <consortium name="RefSeq"/>
        </authorList>
    </citation>
    <scope>IDENTIFICATION</scope>
    <source>
        <tissue evidence="6">Whole sample</tissue>
    </source>
</reference>
<dbReference type="OrthoDB" id="6120662at2759"/>
<evidence type="ECO:0000256" key="2">
    <source>
        <dbReference type="ARBA" id="ARBA00023043"/>
    </source>
</evidence>
<dbReference type="PANTHER" id="PTHR24173">
    <property type="entry name" value="ANKYRIN REPEAT CONTAINING"/>
    <property type="match status" value="1"/>
</dbReference>
<keyword evidence="1" id="KW-0677">Repeat</keyword>
<dbReference type="SUPFAM" id="SSF48403">
    <property type="entry name" value="Ankyrin repeat"/>
    <property type="match status" value="1"/>
</dbReference>
<dbReference type="GeneID" id="111134232"/>
<feature type="repeat" description="ANK" evidence="3">
    <location>
        <begin position="154"/>
        <end position="186"/>
    </location>
</feature>
<dbReference type="PANTHER" id="PTHR24173:SF74">
    <property type="entry name" value="ANKYRIN REPEAT DOMAIN-CONTAINING PROTEIN 16"/>
    <property type="match status" value="1"/>
</dbReference>
<dbReference type="InterPro" id="IPR002110">
    <property type="entry name" value="Ankyrin_rpt"/>
</dbReference>
<dbReference type="InterPro" id="IPR036770">
    <property type="entry name" value="Ankyrin_rpt-contain_sf"/>
</dbReference>
<dbReference type="PROSITE" id="PS50088">
    <property type="entry name" value="ANK_REPEAT"/>
    <property type="match status" value="3"/>
</dbReference>
<dbReference type="Pfam" id="PF00023">
    <property type="entry name" value="Ank"/>
    <property type="match status" value="1"/>
</dbReference>
<evidence type="ECO:0000256" key="1">
    <source>
        <dbReference type="ARBA" id="ARBA00022737"/>
    </source>
</evidence>
<organism evidence="5 6">
    <name type="scientific">Crassostrea virginica</name>
    <name type="common">Eastern oyster</name>
    <dbReference type="NCBI Taxonomy" id="6565"/>
    <lineage>
        <taxon>Eukaryota</taxon>
        <taxon>Metazoa</taxon>
        <taxon>Spiralia</taxon>
        <taxon>Lophotrochozoa</taxon>
        <taxon>Mollusca</taxon>
        <taxon>Bivalvia</taxon>
        <taxon>Autobranchia</taxon>
        <taxon>Pteriomorphia</taxon>
        <taxon>Ostreida</taxon>
        <taxon>Ostreoidea</taxon>
        <taxon>Ostreidae</taxon>
        <taxon>Crassostrea</taxon>
    </lineage>
</organism>
<sequence length="393" mass="43994">MDKKGSNELKDVMWQKKLLFELTKAITNLDEKMATEVIKTGVDLDATVIYSKTPLSYSLEMDAENIAILLIDGGANPEKTAICETSHHLLRPIHFASKLNQTKFLSALLKKDVDVEVQSGAGLCAMHYAAYEGHIHICSALIKYGADVNSCDSYIRTPLHRAAENGQIAIIELLLRSGAKVCVTDIMGYTPLHLACYFNQTLAAKALLDCHSDVNCHDKNGNTPLHVICNPDLQLDVFLVNSTFRNCAFQRRIFYQPDQVHASQVETKLVDILILYGADLEAVNNIGMTPIEYAKNSWNPESYLSLLEIFVNAGLWITDFSLSASVSPKSAPHMRDSKEQYEHKLICLQCKQLALKQQCKRTIRKNIQLNGSQGIHYFINCLPLPQPLRNFLL</sequence>
<dbReference type="SMART" id="SM00248">
    <property type="entry name" value="ANK"/>
    <property type="match status" value="6"/>
</dbReference>
<keyword evidence="2 3" id="KW-0040">ANK repeat</keyword>
<dbReference type="InterPro" id="IPR001496">
    <property type="entry name" value="SOCS_box"/>
</dbReference>